<reference evidence="3 14" key="11">
    <citation type="submission" date="2019-11" db="EMBL/GenBank/DDBJ databases">
        <title>Whole genome sequence of a plant growth promoting strain Serratia marcescens BTL07 isolated from the rhizoplane of Chili (Capsicum annuum).</title>
        <authorList>
            <person name="Dutta S."/>
            <person name="Khatun A."/>
            <person name="Gupta D.R."/>
            <person name="Surovy M.Z."/>
            <person name="Rahman M.M."/>
            <person name="Mahmud N.U."/>
            <person name="Emes R."/>
            <person name="Warry A."/>
            <person name="West H."/>
            <person name="Clarke M.L."/>
            <person name="Islam M.T."/>
        </authorList>
    </citation>
    <scope>NUCLEOTIDE SEQUENCE [LARGE SCALE GENOMIC DNA]</scope>
    <source>
        <strain evidence="3 14">BTL07</strain>
    </source>
</reference>
<dbReference type="EMBL" id="CP029449">
    <property type="protein sequence ID" value="AWL67644.1"/>
    <property type="molecule type" value="Genomic_DNA"/>
</dbReference>
<dbReference type="Proteomes" id="UP000245399">
    <property type="component" value="Chromosome"/>
</dbReference>
<evidence type="ECO:0000313" key="12">
    <source>
        <dbReference type="Proteomes" id="UP000320710"/>
    </source>
</evidence>
<dbReference type="Proteomes" id="UP000247823">
    <property type="component" value="Unassembled WGS sequence"/>
</dbReference>
<reference evidence="1 10" key="4">
    <citation type="submission" date="2018-05" db="EMBL/GenBank/DDBJ databases">
        <title>Klebsiella quasipneumonaiae provides a window into carbapenemase gene transfer, plasmid rearrangements and nosocomial acquisition from the hospital environment.</title>
        <authorList>
            <person name="Mathers A.J."/>
            <person name="Vegesana K."/>
            <person name="Stoesser N."/>
            <person name="Crook D."/>
            <person name="Vaughan A."/>
            <person name="Barry K."/>
            <person name="Parikh H."/>
            <person name="Sebra R."/>
            <person name="Kotay S."/>
            <person name="Walker A.S."/>
            <person name="Sheppard A.E."/>
        </authorList>
    </citation>
    <scope>NUCLEOTIDE SEQUENCE [LARGE SCALE GENOMIC DNA]</scope>
    <source>
        <strain evidence="1 10">CAV1761</strain>
    </source>
</reference>
<evidence type="ECO:0000313" key="4">
    <source>
        <dbReference type="EMBL" id="OCO88426.1"/>
    </source>
</evidence>
<reference evidence="4" key="3">
    <citation type="journal article" date="2017" name="PLoS ONE">
        <title>Genomic and phenotypic characterisation of fluoroquinolone resistance mechanisms in Enterobacteriaceae in Durban, South Africa.</title>
        <authorList>
            <person name="Osei Sekyere J."/>
            <person name="Amoako D.G."/>
        </authorList>
    </citation>
    <scope>NUCLEOTIDE SEQUENCE</scope>
    <source>
        <strain evidence="4">945174350</strain>
    </source>
</reference>
<gene>
    <name evidence="2" type="ORF">AB868_01900</name>
    <name evidence="4" type="ORF">AN695_0211625</name>
    <name evidence="1" type="ORF">DKC05_08115</name>
    <name evidence="5" type="ORF">DMW51_09255</name>
    <name evidence="6" type="ORF">FHU12_3020</name>
    <name evidence="7" type="ORF">FOT62_20330</name>
    <name evidence="3" type="ORF">GMA22_01910</name>
</gene>
<dbReference type="EMBL" id="VOUQ01000013">
    <property type="protein sequence ID" value="TXE29056.1"/>
    <property type="molecule type" value="Genomic_DNA"/>
</dbReference>
<dbReference type="Proteomes" id="UP000443014">
    <property type="component" value="Unassembled WGS sequence"/>
</dbReference>
<evidence type="ECO:0000313" key="8">
    <source>
        <dbReference type="Proteomes" id="UP000037482"/>
    </source>
</evidence>
<evidence type="ECO:0000313" key="1">
    <source>
        <dbReference type="EMBL" id="AWL67644.1"/>
    </source>
</evidence>
<dbReference type="EMBL" id="WNKC01000001">
    <property type="protein sequence ID" value="MVF02012.1"/>
    <property type="molecule type" value="Genomic_DNA"/>
</dbReference>
<dbReference type="OrthoDB" id="5956112at2"/>
<reference evidence="6 12" key="9">
    <citation type="submission" date="2019-07" db="EMBL/GenBank/DDBJ databases">
        <title>Investigation of anaerobic lignin degradation for improved lignocellulosic biofuels.</title>
        <authorList>
            <person name="Deangelis K.PhD."/>
        </authorList>
    </citation>
    <scope>NUCLEOTIDE SEQUENCE [LARGE SCALE GENOMIC DNA]</scope>
    <source>
        <strain evidence="6 12">106R</strain>
    </source>
</reference>
<reference evidence="5 11" key="5">
    <citation type="submission" date="2018-06" db="EMBL/GenBank/DDBJ databases">
        <title>Serratia marcescens genome sequencing and assembly.</title>
        <authorList>
            <person name="Martins R.C.R."/>
            <person name="Perdigao-Neto L.V."/>
            <person name="Costa S.F."/>
            <person name="Levin A.S.S."/>
        </authorList>
    </citation>
    <scope>NUCLEOTIDE SEQUENCE [LARGE SCALE GENOMIC DNA]</scope>
    <source>
        <strain evidence="5 11">1283</strain>
    </source>
</reference>
<evidence type="ECO:0000313" key="13">
    <source>
        <dbReference type="Proteomes" id="UP000321126"/>
    </source>
</evidence>
<dbReference type="Proteomes" id="UP000037482">
    <property type="component" value="Unassembled WGS sequence"/>
</dbReference>
<dbReference type="Proteomes" id="UP000321126">
    <property type="component" value="Unassembled WGS sequence"/>
</dbReference>
<dbReference type="RefSeq" id="WP_004939738.1">
    <property type="nucleotide sequence ID" value="NZ_AP019009.1"/>
</dbReference>
<evidence type="ECO:0000313" key="3">
    <source>
        <dbReference type="EMBL" id="MVF02012.1"/>
    </source>
</evidence>
<reference evidence="7 13" key="10">
    <citation type="submission" date="2019-07" db="EMBL/GenBank/DDBJ databases">
        <title>Serratia strains were isolated from fresh produce.</title>
        <authorList>
            <person name="Cho G.-S."/>
            <person name="Stein M."/>
            <person name="Lee W."/>
            <person name="Suh S.H."/>
            <person name="Franz C.M.A.P."/>
        </authorList>
    </citation>
    <scope>NUCLEOTIDE SEQUENCE [LARGE SCALE GENOMIC DNA]</scope>
    <source>
        <strain evidence="7 13">S16</strain>
    </source>
</reference>
<protein>
    <submittedName>
        <fullName evidence="7">Uncharacterized protein</fullName>
    </submittedName>
</protein>
<dbReference type="AlphaFoldDB" id="A0A0F6KXE6"/>
<evidence type="ECO:0000313" key="14">
    <source>
        <dbReference type="Proteomes" id="UP000443014"/>
    </source>
</evidence>
<dbReference type="Proteomes" id="UP000050489">
    <property type="component" value="Unassembled WGS sequence"/>
</dbReference>
<dbReference type="EMBL" id="LFJS01000012">
    <property type="protein sequence ID" value="KMU51158.1"/>
    <property type="molecule type" value="Genomic_DNA"/>
</dbReference>
<dbReference type="Proteomes" id="UP000320710">
    <property type="component" value="Unassembled WGS sequence"/>
</dbReference>
<dbReference type="EMBL" id="QJQB01000209">
    <property type="protein sequence ID" value="PYA69538.1"/>
    <property type="molecule type" value="Genomic_DNA"/>
</dbReference>
<reference evidence="9" key="2">
    <citation type="submission" date="2016-04" db="EMBL/GenBank/DDBJ databases">
        <authorList>
            <person name="Osei Sekyere J."/>
            <person name="Sivertsen A."/>
            <person name="Pedersen A.T."/>
            <person name="Sundsfjord A."/>
        </authorList>
    </citation>
    <scope>NUCLEOTIDE SEQUENCE [LARGE SCALE GENOMIC DNA]</scope>
    <source>
        <strain evidence="9">945174350</strain>
    </source>
</reference>
<dbReference type="STRING" id="273526.SMDB11_0580"/>
<accession>A0A0F6KXE6</accession>
<reference evidence="2 8" key="1">
    <citation type="submission" date="2015-06" db="EMBL/GenBank/DDBJ databases">
        <title>Draft Genome of Serratia marcescens Strain AH0650_Sm1.</title>
        <authorList>
            <person name="Wan Y."/>
            <person name="Gorrie C."/>
            <person name="Holt K."/>
        </authorList>
    </citation>
    <scope>NUCLEOTIDE SEQUENCE [LARGE SCALE GENOMIC DNA]</scope>
    <source>
        <strain evidence="2 8">AH0650_Sm1</strain>
    </source>
</reference>
<dbReference type="EMBL" id="LJEX02000046">
    <property type="protein sequence ID" value="OCO88426.1"/>
    <property type="molecule type" value="Genomic_DNA"/>
</dbReference>
<organism evidence="7 13">
    <name type="scientific">Serratia marcescens</name>
    <dbReference type="NCBI Taxonomy" id="615"/>
    <lineage>
        <taxon>Bacteria</taxon>
        <taxon>Pseudomonadati</taxon>
        <taxon>Pseudomonadota</taxon>
        <taxon>Gammaproteobacteria</taxon>
        <taxon>Enterobacterales</taxon>
        <taxon>Yersiniaceae</taxon>
        <taxon>Serratia</taxon>
    </lineage>
</organism>
<keyword evidence="11" id="KW-1185">Reference proteome</keyword>
<reference evidence="6 12" key="8">
    <citation type="submission" date="2019-06" db="EMBL/GenBank/DDBJ databases">
        <authorList>
            <person name="Deangelis K."/>
            <person name="Huntemann M."/>
            <person name="Clum A."/>
            <person name="Pillay M."/>
            <person name="Palaniappan K."/>
            <person name="Varghese N."/>
            <person name="Mikhailova N."/>
            <person name="Stamatis D."/>
            <person name="Reddy T."/>
            <person name="Daum C."/>
            <person name="Shapiro N."/>
            <person name="Ivanova N."/>
            <person name="Kyrpides N."/>
            <person name="Woyke T."/>
        </authorList>
    </citation>
    <scope>NUCLEOTIDE SEQUENCE [LARGE SCALE GENOMIC DNA]</scope>
    <source>
        <strain evidence="6 12">106R</strain>
    </source>
</reference>
<evidence type="ECO:0000313" key="7">
    <source>
        <dbReference type="EMBL" id="TXE29056.1"/>
    </source>
</evidence>
<accession>A0A656VKR3</accession>
<dbReference type="EMBL" id="VFMJ01000001">
    <property type="protein sequence ID" value="TQI85468.1"/>
    <property type="molecule type" value="Genomic_DNA"/>
</dbReference>
<evidence type="ECO:0000313" key="2">
    <source>
        <dbReference type="EMBL" id="KMU51158.1"/>
    </source>
</evidence>
<sequence length="88" mass="9816">MSNNANAQAQLDNLRNVASQLKEMRHYAQANTETLSAHWLAFDQGECKNKAFAEAINDLLNKQGACLEGLEKTIQDIEIELNRLDKAA</sequence>
<name>A0A0F6KXE6_SERMA</name>
<dbReference type="GeneID" id="301144936"/>
<reference evidence="5" key="7">
    <citation type="submission" date="2018-06" db="EMBL/GenBank/DDBJ databases">
        <authorList>
            <person name="Martins R.C."/>
            <person name="Perdigao-Neto L.V."/>
            <person name="Costa S.F."/>
            <person name="Levin A.S.S."/>
        </authorList>
    </citation>
    <scope>NUCLEOTIDE SEQUENCE</scope>
    <source>
        <strain evidence="5">1283</strain>
    </source>
</reference>
<evidence type="ECO:0000313" key="5">
    <source>
        <dbReference type="EMBL" id="PYA69538.1"/>
    </source>
</evidence>
<accession>A0A3E2ENJ2</accession>
<evidence type="ECO:0000313" key="6">
    <source>
        <dbReference type="EMBL" id="TQI85468.1"/>
    </source>
</evidence>
<proteinExistence type="predicted"/>
<evidence type="ECO:0000313" key="9">
    <source>
        <dbReference type="Proteomes" id="UP000050489"/>
    </source>
</evidence>
<evidence type="ECO:0000313" key="11">
    <source>
        <dbReference type="Proteomes" id="UP000247823"/>
    </source>
</evidence>
<reference evidence="11" key="6">
    <citation type="submission" date="2018-06" db="EMBL/GenBank/DDBJ databases">
        <title>Serratia marcescens genome sequencing and assembly.</title>
        <authorList>
            <person name="Martins R.C."/>
            <person name="Perdigao-Neto L.V."/>
            <person name="Costa S.F."/>
            <person name="Levin A.S.S."/>
        </authorList>
    </citation>
    <scope>NUCLEOTIDE SEQUENCE [LARGE SCALE GENOMIC DNA]</scope>
    <source>
        <strain evidence="11">1283</strain>
    </source>
</reference>
<evidence type="ECO:0000313" key="10">
    <source>
        <dbReference type="Proteomes" id="UP000245399"/>
    </source>
</evidence>